<reference evidence="1" key="2">
    <citation type="submission" date="2022-06" db="UniProtKB">
        <authorList>
            <consortium name="EnsemblMetazoa"/>
        </authorList>
    </citation>
    <scope>IDENTIFICATION</scope>
</reference>
<dbReference type="PROSITE" id="PS51257">
    <property type="entry name" value="PROKAR_LIPOPROTEIN"/>
    <property type="match status" value="1"/>
</dbReference>
<sequence length="59" mass="7100">MREFVEHSIGQERFAHHNHVRFCLHLSLSIIACRMQRILQMNSLIIYFLCSKKQEGREN</sequence>
<name>A0A8R1TW45_ONCVO</name>
<protein>
    <submittedName>
        <fullName evidence="1">Uncharacterized protein</fullName>
    </submittedName>
</protein>
<proteinExistence type="predicted"/>
<dbReference type="Proteomes" id="UP000024404">
    <property type="component" value="Unassembled WGS sequence"/>
</dbReference>
<evidence type="ECO:0000313" key="2">
    <source>
        <dbReference type="Proteomes" id="UP000024404"/>
    </source>
</evidence>
<reference evidence="2" key="1">
    <citation type="submission" date="2013-10" db="EMBL/GenBank/DDBJ databases">
        <title>Genome sequencing of Onchocerca volvulus.</title>
        <authorList>
            <person name="Cotton J."/>
            <person name="Tsai J."/>
            <person name="Stanley E."/>
            <person name="Tracey A."/>
            <person name="Holroyd N."/>
            <person name="Lustigman S."/>
            <person name="Berriman M."/>
        </authorList>
    </citation>
    <scope>NUCLEOTIDE SEQUENCE</scope>
</reference>
<accession>A0A8R1TW45</accession>
<keyword evidence="2" id="KW-1185">Reference proteome</keyword>
<dbReference type="EMBL" id="CMVM020000161">
    <property type="status" value="NOT_ANNOTATED_CDS"/>
    <property type="molecule type" value="Genomic_DNA"/>
</dbReference>
<evidence type="ECO:0000313" key="1">
    <source>
        <dbReference type="EnsemblMetazoa" id="OVOC5736.1"/>
    </source>
</evidence>
<dbReference type="AlphaFoldDB" id="A0A8R1TW45"/>
<dbReference type="EnsemblMetazoa" id="OVOC5736.1">
    <property type="protein sequence ID" value="OVOC5736.1"/>
    <property type="gene ID" value="WBGene00242545"/>
</dbReference>
<organism evidence="1 2">
    <name type="scientific">Onchocerca volvulus</name>
    <dbReference type="NCBI Taxonomy" id="6282"/>
    <lineage>
        <taxon>Eukaryota</taxon>
        <taxon>Metazoa</taxon>
        <taxon>Ecdysozoa</taxon>
        <taxon>Nematoda</taxon>
        <taxon>Chromadorea</taxon>
        <taxon>Rhabditida</taxon>
        <taxon>Spirurina</taxon>
        <taxon>Spiruromorpha</taxon>
        <taxon>Filarioidea</taxon>
        <taxon>Onchocercidae</taxon>
        <taxon>Onchocerca</taxon>
    </lineage>
</organism>